<dbReference type="Gene3D" id="3.40.50.12500">
    <property type="match status" value="1"/>
</dbReference>
<keyword evidence="3" id="KW-1185">Reference proteome</keyword>
<sequence>MKLLVINPNISDDVSALIRTEALRAAAPGTEITVRTARSGVEYIETRLESLLAAPAVSQIIAEDAGDADAVMVAAFGDPGMPALKELVDVPVVGITEAALATASLLGARFSIVAISGRITAWYRECVGRNGLESRLASIRSLRTPLRGIGSVQQDFRADLVRLANEVVDSDGADVVILAGAPLAGLAREVAAEIPVPVVDGISAGVAQAEVLVRLAPGTHRGGSFAAPPAKANAGLSPELAGLLARQLPIRK</sequence>
<comment type="caution">
    <text evidence="2">The sequence shown here is derived from an EMBL/GenBank/DDBJ whole genome shotgun (WGS) entry which is preliminary data.</text>
</comment>
<proteinExistence type="inferred from homology"/>
<gene>
    <name evidence="2" type="ORF">FB558_8342</name>
</gene>
<evidence type="ECO:0000313" key="3">
    <source>
        <dbReference type="Proteomes" id="UP000315677"/>
    </source>
</evidence>
<protein>
    <submittedName>
        <fullName evidence="2">Asp/Glu/hydantoin racemase</fullName>
    </submittedName>
</protein>
<dbReference type="Pfam" id="PF01177">
    <property type="entry name" value="Asp_Glu_race"/>
    <property type="match status" value="1"/>
</dbReference>
<accession>A0A543CXK3</accession>
<dbReference type="PANTHER" id="PTHR28047">
    <property type="entry name" value="PROTEIN DCG1"/>
    <property type="match status" value="1"/>
</dbReference>
<dbReference type="InterPro" id="IPR053714">
    <property type="entry name" value="Iso_Racemase_Enz_sf"/>
</dbReference>
<organism evidence="2 3">
    <name type="scientific">Pseudonocardia kunmingensis</name>
    <dbReference type="NCBI Taxonomy" id="630975"/>
    <lineage>
        <taxon>Bacteria</taxon>
        <taxon>Bacillati</taxon>
        <taxon>Actinomycetota</taxon>
        <taxon>Actinomycetes</taxon>
        <taxon>Pseudonocardiales</taxon>
        <taxon>Pseudonocardiaceae</taxon>
        <taxon>Pseudonocardia</taxon>
    </lineage>
</organism>
<evidence type="ECO:0000256" key="1">
    <source>
        <dbReference type="ARBA" id="ARBA00038414"/>
    </source>
</evidence>
<reference evidence="2 3" key="1">
    <citation type="submission" date="2019-06" db="EMBL/GenBank/DDBJ databases">
        <title>Sequencing the genomes of 1000 actinobacteria strains.</title>
        <authorList>
            <person name="Klenk H.-P."/>
        </authorList>
    </citation>
    <scope>NUCLEOTIDE SEQUENCE [LARGE SCALE GENOMIC DNA]</scope>
    <source>
        <strain evidence="2 3">DSM 45301</strain>
    </source>
</reference>
<dbReference type="PANTHER" id="PTHR28047:SF5">
    <property type="entry name" value="PROTEIN DCG1"/>
    <property type="match status" value="1"/>
</dbReference>
<dbReference type="GO" id="GO:0047661">
    <property type="term" value="F:amino-acid racemase activity"/>
    <property type="evidence" value="ECO:0007669"/>
    <property type="project" value="InterPro"/>
</dbReference>
<comment type="similarity">
    <text evidence="1">Belongs to the HyuE racemase family.</text>
</comment>
<name>A0A543CXK3_9PSEU</name>
<dbReference type="Proteomes" id="UP000315677">
    <property type="component" value="Unassembled WGS sequence"/>
</dbReference>
<dbReference type="InterPro" id="IPR052186">
    <property type="entry name" value="Hydantoin_racemase-like"/>
</dbReference>
<dbReference type="EMBL" id="VFPA01000008">
    <property type="protein sequence ID" value="TQM01824.1"/>
    <property type="molecule type" value="Genomic_DNA"/>
</dbReference>
<evidence type="ECO:0000313" key="2">
    <source>
        <dbReference type="EMBL" id="TQM01824.1"/>
    </source>
</evidence>
<dbReference type="InterPro" id="IPR015942">
    <property type="entry name" value="Asp/Glu/hydantoin_racemase"/>
</dbReference>
<dbReference type="AlphaFoldDB" id="A0A543CXK3"/>
<dbReference type="RefSeq" id="WP_142064735.1">
    <property type="nucleotide sequence ID" value="NZ_VFPA01000008.1"/>
</dbReference>
<dbReference type="OrthoDB" id="9791723at2"/>